<name>A0ABQ0MYT0_9GAMM</name>
<dbReference type="PANTHER" id="PTHR30329:SF21">
    <property type="entry name" value="LIPOPROTEIN YIAD-RELATED"/>
    <property type="match status" value="1"/>
</dbReference>
<dbReference type="PROSITE" id="PS51257">
    <property type="entry name" value="PROKAR_LIPOPROTEIN"/>
    <property type="match status" value="1"/>
</dbReference>
<dbReference type="CDD" id="cd07185">
    <property type="entry name" value="OmpA_C-like"/>
    <property type="match status" value="1"/>
</dbReference>
<evidence type="ECO:0000256" key="5">
    <source>
        <dbReference type="SAM" id="SignalP"/>
    </source>
</evidence>
<dbReference type="PRINTS" id="PR01021">
    <property type="entry name" value="OMPADOMAIN"/>
</dbReference>
<comment type="subcellular location">
    <subcellularLocation>
        <location evidence="1">Cell outer membrane</location>
    </subcellularLocation>
</comment>
<dbReference type="InterPro" id="IPR036737">
    <property type="entry name" value="OmpA-like_sf"/>
</dbReference>
<dbReference type="Gene3D" id="3.30.1330.60">
    <property type="entry name" value="OmpA-like domain"/>
    <property type="match status" value="1"/>
</dbReference>
<dbReference type="PANTHER" id="PTHR30329">
    <property type="entry name" value="STATOR ELEMENT OF FLAGELLAR MOTOR COMPLEX"/>
    <property type="match status" value="1"/>
</dbReference>
<protein>
    <submittedName>
        <fullName evidence="7">Membrane protein</fullName>
    </submittedName>
</protein>
<dbReference type="PROSITE" id="PS01068">
    <property type="entry name" value="OMPA_1"/>
    <property type="match status" value="1"/>
</dbReference>
<feature type="chain" id="PRO_5046966717" evidence="5">
    <location>
        <begin position="18"/>
        <end position="267"/>
    </location>
</feature>
<feature type="domain" description="OmpA-like" evidence="6">
    <location>
        <begin position="152"/>
        <end position="267"/>
    </location>
</feature>
<keyword evidence="8" id="KW-1185">Reference proteome</keyword>
<evidence type="ECO:0000313" key="8">
    <source>
        <dbReference type="Proteomes" id="UP000197068"/>
    </source>
</evidence>
<organism evidence="7 8">
    <name type="scientific">Colwellia marinimaniae</name>
    <dbReference type="NCBI Taxonomy" id="1513592"/>
    <lineage>
        <taxon>Bacteria</taxon>
        <taxon>Pseudomonadati</taxon>
        <taxon>Pseudomonadota</taxon>
        <taxon>Gammaproteobacteria</taxon>
        <taxon>Alteromonadales</taxon>
        <taxon>Colwelliaceae</taxon>
        <taxon>Colwellia</taxon>
    </lineage>
</organism>
<sequence length="267" mass="30256">MLIRPILLLLSTAIAVSACSSSTTLDNKTSLLSEVTYSKSSEKTRMHNYIVSAESRLLALEQQGSKNCILGQLTIAESLLALATQEHNAEMEKDAFITLVELDRQIRKIRCINQYINGHIGCGYTNKSTVLKRWYREADFEQCKNPSMAKSSIDIKHTFITETLHDFDQDKIKPIYYQSLNRLIDLIKNYPSAKLHIIGHTDSKGSTAYNSKLSQKRADNVAKFFTDHGIEASKIIIESQGERSLRELERSDVARVFNRFTSITLVF</sequence>
<evidence type="ECO:0000259" key="6">
    <source>
        <dbReference type="PROSITE" id="PS51123"/>
    </source>
</evidence>
<dbReference type="Pfam" id="PF00691">
    <property type="entry name" value="OmpA"/>
    <property type="match status" value="1"/>
</dbReference>
<feature type="signal peptide" evidence="5">
    <location>
        <begin position="1"/>
        <end position="17"/>
    </location>
</feature>
<keyword evidence="3" id="KW-0998">Cell outer membrane</keyword>
<evidence type="ECO:0000256" key="4">
    <source>
        <dbReference type="PROSITE-ProRule" id="PRU00473"/>
    </source>
</evidence>
<proteinExistence type="predicted"/>
<dbReference type="PROSITE" id="PS51123">
    <property type="entry name" value="OMPA_2"/>
    <property type="match status" value="1"/>
</dbReference>
<evidence type="ECO:0000256" key="3">
    <source>
        <dbReference type="ARBA" id="ARBA00023237"/>
    </source>
</evidence>
<dbReference type="InterPro" id="IPR006690">
    <property type="entry name" value="OMPA-like_CS"/>
</dbReference>
<keyword evidence="5" id="KW-0732">Signal</keyword>
<dbReference type="InterPro" id="IPR006665">
    <property type="entry name" value="OmpA-like"/>
</dbReference>
<dbReference type="RefSeq" id="WP_057180487.1">
    <property type="nucleotide sequence ID" value="NZ_BDQM01000033.1"/>
</dbReference>
<dbReference type="Proteomes" id="UP000197068">
    <property type="component" value="Unassembled WGS sequence"/>
</dbReference>
<comment type="caution">
    <text evidence="7">The sequence shown here is derived from an EMBL/GenBank/DDBJ whole genome shotgun (WGS) entry which is preliminary data.</text>
</comment>
<accession>A0ABQ0MYT0</accession>
<evidence type="ECO:0000313" key="7">
    <source>
        <dbReference type="EMBL" id="GAW97417.1"/>
    </source>
</evidence>
<gene>
    <name evidence="7" type="ORF">MTCD1_03044</name>
</gene>
<reference evidence="7 8" key="1">
    <citation type="submission" date="2017-06" db="EMBL/GenBank/DDBJ databases">
        <title>Whole Genome Sequences of Colwellia marinimaniae MTCD1.</title>
        <authorList>
            <person name="Kusumoto H."/>
            <person name="Inoue M."/>
            <person name="Tanikawa K."/>
            <person name="Maeji H."/>
            <person name="Cameron J.H."/>
            <person name="Bartlett D.H."/>
        </authorList>
    </citation>
    <scope>NUCLEOTIDE SEQUENCE [LARGE SCALE GENOMIC DNA]</scope>
    <source>
        <strain evidence="7 8">MTCD1</strain>
    </source>
</reference>
<evidence type="ECO:0000256" key="1">
    <source>
        <dbReference type="ARBA" id="ARBA00004442"/>
    </source>
</evidence>
<dbReference type="InterPro" id="IPR006664">
    <property type="entry name" value="OMP_bac"/>
</dbReference>
<keyword evidence="2 4" id="KW-0472">Membrane</keyword>
<dbReference type="EMBL" id="BDQM01000033">
    <property type="protein sequence ID" value="GAW97417.1"/>
    <property type="molecule type" value="Genomic_DNA"/>
</dbReference>
<dbReference type="InterPro" id="IPR050330">
    <property type="entry name" value="Bact_OuterMem_StrucFunc"/>
</dbReference>
<evidence type="ECO:0000256" key="2">
    <source>
        <dbReference type="ARBA" id="ARBA00023136"/>
    </source>
</evidence>
<dbReference type="SUPFAM" id="SSF103088">
    <property type="entry name" value="OmpA-like"/>
    <property type="match status" value="1"/>
</dbReference>